<sequence length="1660" mass="179529">MKSSRILCQRPFASPSASASPVLPLKDNENIGYSILRIPAATLAPMSGFEATYDMQEERDNKDEGMDDTLFPPAPVLSRTRADSFSIRPALAALQNTFGGRKRAASVSDNASQCSKSRSPVFALFPGLDPRPRTTSTATIVPPNAKAYPSDTFPIVESDESMTRAPRIPSFYDMDTNSFGHDLGLTLGLNPRFSTATASTVRAEDGSSMHTWSVHGNYLPVDHATETILSLTDSRARFLGDPQSGHADAELGSTWSSTRVDDGLTRPAEPPIISAQSISTRTSVANPDARSLDTEISKYPESLLPTTQPSVQSASITYPGPSHAGQGEDLYLEGTSRTRVPLPSLEELSISPATVSPLRPVGSPTQSIASPTRDQSFVTVSSTRSTTGSMLVSSPTGSLPSSPVAMSTPLAPYSSPTSTLPSYPTMVPVPFPLAEDSGYVSDGVLASRSCSRSDAEGYDTPTLYTGTTNTSPSLSVTRVGASEAPPALRLGPGVGSAGMLSPRDHSGSFEGGVIGSRSGIEMGVRPLTTDSGISGVDREKEEDRLDSYLNVNQESHAESSSRSSMGRSFRAESSDQSMQAESSSATSGIRARVTSLVAPQTLSGLIPAFMRRARRKSSRMRDESVGSRSRGRAESIAKRVEGWVGGNQRRYRGDSSGARTESSRAQSPHPTSDDEEKNVSPSSSHLDLLSADPFASTVALKVGAWSQMYAGRAESVSTPLPRLPDLADDRHAQSEYSGSVYGEDDSEEESSIRIYSHRRGRSLSQPDVYTIPIEPLHRSTPTCRAGRALDRRRGIGNWRRPALPARPSLPSLSTLTRKNVVVPIPRSAAAARFPAEPWDDAPHNTPVSSPPTRGLASLTIPPRGTPPSHTTSFPRSPMRSLVRMGSELSIAEDEDECEGQDECEDRDECEDQESEDECEDDECASRVDSGGEEARAWWSGPSSRVGSSRRNSIGSVEELTVSMPAKHAIRDSTASTIQLRGSIVSRLSESEVGSDEEIDVSSESFLQTLYELDPTPLTPPPSGRTSAETSVEEIPSRVGPYNRVGSPKQCGWQGGDGYGYQGTANGDDRNDGRQQAPEESDETESRSGSESEEREAGAMPSSTARSHPMPRPPSSNNNHTCVMNRQIRDSSDESDDVPLAQRLPTALKAQKSIRLQSKAERDERRQRRVDRLQKRAAERGLPTGDEGGVAADDLAKRLLNVQVGDQSPLPSPRTPMRMHHEVNASLVPAVRSRTLSNVSPAARSRTHTRNGSLEQAPPPGPTSLSRSGTLSNRRPSTQEAPPMPTSKTSLSRSGTMSRPRGSQEVPRDPAVKNLARSGTTSRHRGGSKTDDEAETSRIARSRSVRDPSRPPMPPMPAMETLPVPARARRPSQPEPYVPPVVEQRIYIGDRQRFIVVDIGAPNTCAGDVLEMAMSRGELEMEGPGGWQLWEQSNECGMERPVRDFELISDVLKAWNPEKRVNVLIIRHSSFCALLKPENIPSSSPLMAGWVMWISRPGKWSKRWLELKEHGLFVSKNEKGKDRTYLCNLSHFDGYVVTHVPRAPKPYVFAAKSIDISGVFEKEEDSSHIFSCDGEVGESWLARILLARSYILQQERTVLFRPVTAGSTLVASKTILTRSGTKKSHVSSRTAGSYSAPLVQDLNPSPFAHGSLLAKAAANRA</sequence>
<feature type="compositionally biased region" description="Acidic residues" evidence="1">
    <location>
        <begin position="890"/>
        <end position="922"/>
    </location>
</feature>
<dbReference type="SUPFAM" id="SSF50729">
    <property type="entry name" value="PH domain-like"/>
    <property type="match status" value="1"/>
</dbReference>
<feature type="compositionally biased region" description="Low complexity" evidence="1">
    <location>
        <begin position="574"/>
        <end position="585"/>
    </location>
</feature>
<dbReference type="EMBL" id="CAJMWV010000948">
    <property type="protein sequence ID" value="CAE6421539.1"/>
    <property type="molecule type" value="Genomic_DNA"/>
</dbReference>
<feature type="region of interest" description="Disordered" evidence="1">
    <location>
        <begin position="833"/>
        <end position="953"/>
    </location>
</feature>
<dbReference type="InterPro" id="IPR001849">
    <property type="entry name" value="PH_domain"/>
</dbReference>
<dbReference type="Gene3D" id="3.10.20.90">
    <property type="entry name" value="Phosphatidylinositol 3-kinase Catalytic Subunit, Chain A, domain 1"/>
    <property type="match status" value="1"/>
</dbReference>
<feature type="region of interest" description="Disordered" evidence="1">
    <location>
        <begin position="990"/>
        <end position="1376"/>
    </location>
</feature>
<dbReference type="CDD" id="cd00821">
    <property type="entry name" value="PH"/>
    <property type="match status" value="1"/>
</dbReference>
<reference evidence="3" key="1">
    <citation type="submission" date="2021-01" db="EMBL/GenBank/DDBJ databases">
        <authorList>
            <person name="Kaushik A."/>
        </authorList>
    </citation>
    <scope>NUCLEOTIDE SEQUENCE</scope>
    <source>
        <strain evidence="3">AG3-1AP</strain>
    </source>
</reference>
<dbReference type="InterPro" id="IPR000159">
    <property type="entry name" value="RA_dom"/>
</dbReference>
<dbReference type="GO" id="GO:0007165">
    <property type="term" value="P:signal transduction"/>
    <property type="evidence" value="ECO:0007669"/>
    <property type="project" value="InterPro"/>
</dbReference>
<feature type="compositionally biased region" description="Polar residues" evidence="1">
    <location>
        <begin position="363"/>
        <end position="375"/>
    </location>
</feature>
<dbReference type="SMART" id="SM00233">
    <property type="entry name" value="PH"/>
    <property type="match status" value="1"/>
</dbReference>
<protein>
    <recommendedName>
        <fullName evidence="2">Ras-associating domain-containing protein</fullName>
    </recommendedName>
</protein>
<evidence type="ECO:0000256" key="1">
    <source>
        <dbReference type="SAM" id="MobiDB-lite"/>
    </source>
</evidence>
<feature type="compositionally biased region" description="Basic and acidic residues" evidence="1">
    <location>
        <begin position="619"/>
        <end position="641"/>
    </location>
</feature>
<feature type="region of interest" description="Disordered" evidence="1">
    <location>
        <begin position="714"/>
        <end position="750"/>
    </location>
</feature>
<organism evidence="3 4">
    <name type="scientific">Rhizoctonia solani</name>
    <dbReference type="NCBI Taxonomy" id="456999"/>
    <lineage>
        <taxon>Eukaryota</taxon>
        <taxon>Fungi</taxon>
        <taxon>Dikarya</taxon>
        <taxon>Basidiomycota</taxon>
        <taxon>Agaricomycotina</taxon>
        <taxon>Agaricomycetes</taxon>
        <taxon>Cantharellales</taxon>
        <taxon>Ceratobasidiaceae</taxon>
        <taxon>Rhizoctonia</taxon>
    </lineage>
</organism>
<dbReference type="PANTHER" id="PTHR38700">
    <property type="entry name" value="YALI0E22418P"/>
    <property type="match status" value="1"/>
</dbReference>
<proteinExistence type="predicted"/>
<dbReference type="InterPro" id="IPR029071">
    <property type="entry name" value="Ubiquitin-like_domsf"/>
</dbReference>
<feature type="compositionally biased region" description="Polar residues" evidence="1">
    <location>
        <begin position="657"/>
        <end position="670"/>
    </location>
</feature>
<feature type="domain" description="Ras-associating" evidence="2">
    <location>
        <begin position="1401"/>
        <end position="1470"/>
    </location>
</feature>
<evidence type="ECO:0000313" key="4">
    <source>
        <dbReference type="Proteomes" id="UP000663831"/>
    </source>
</evidence>
<feature type="compositionally biased region" description="Polar residues" evidence="1">
    <location>
        <begin position="1262"/>
        <end position="1296"/>
    </location>
</feature>
<accession>A0A8H2XC97</accession>
<dbReference type="InterPro" id="IPR011993">
    <property type="entry name" value="PH-like_dom_sf"/>
</dbReference>
<feature type="compositionally biased region" description="Basic and acidic residues" evidence="1">
    <location>
        <begin position="1083"/>
        <end position="1096"/>
    </location>
</feature>
<feature type="compositionally biased region" description="Low complexity" evidence="1">
    <location>
        <begin position="939"/>
        <end position="953"/>
    </location>
</feature>
<evidence type="ECO:0000313" key="3">
    <source>
        <dbReference type="EMBL" id="CAE6421539.1"/>
    </source>
</evidence>
<comment type="caution">
    <text evidence="3">The sequence shown here is derived from an EMBL/GenBank/DDBJ whole genome shotgun (WGS) entry which is preliminary data.</text>
</comment>
<feature type="compositionally biased region" description="Polar residues" evidence="1">
    <location>
        <begin position="1114"/>
        <end position="1123"/>
    </location>
</feature>
<dbReference type="SUPFAM" id="SSF54236">
    <property type="entry name" value="Ubiquitin-like"/>
    <property type="match status" value="1"/>
</dbReference>
<feature type="region of interest" description="Disordered" evidence="1">
    <location>
        <begin position="523"/>
        <end position="542"/>
    </location>
</feature>
<feature type="region of interest" description="Disordered" evidence="1">
    <location>
        <begin position="608"/>
        <end position="685"/>
    </location>
</feature>
<evidence type="ECO:0000259" key="2">
    <source>
        <dbReference type="PROSITE" id="PS50200"/>
    </source>
</evidence>
<feature type="compositionally biased region" description="Basic and acidic residues" evidence="1">
    <location>
        <begin position="1327"/>
        <end position="1348"/>
    </location>
</feature>
<dbReference type="PROSITE" id="PS50200">
    <property type="entry name" value="RA"/>
    <property type="match status" value="1"/>
</dbReference>
<name>A0A8H2XC97_9AGAM</name>
<feature type="region of interest" description="Disordered" evidence="1">
    <location>
        <begin position="355"/>
        <end position="377"/>
    </location>
</feature>
<feature type="compositionally biased region" description="Low complexity" evidence="1">
    <location>
        <begin position="558"/>
        <end position="568"/>
    </location>
</feature>
<dbReference type="Proteomes" id="UP000663831">
    <property type="component" value="Unassembled WGS sequence"/>
</dbReference>
<dbReference type="Gene3D" id="2.30.29.30">
    <property type="entry name" value="Pleckstrin-homology domain (PH domain)/Phosphotyrosine-binding domain (PTB)"/>
    <property type="match status" value="1"/>
</dbReference>
<feature type="compositionally biased region" description="Basic and acidic residues" evidence="1">
    <location>
        <begin position="1157"/>
        <end position="1178"/>
    </location>
</feature>
<feature type="region of interest" description="Disordered" evidence="1">
    <location>
        <begin position="550"/>
        <end position="588"/>
    </location>
</feature>
<dbReference type="PANTHER" id="PTHR38700:SF1">
    <property type="entry name" value="PH DOMAIN-CONTAINING PROTEIN"/>
    <property type="match status" value="1"/>
</dbReference>
<gene>
    <name evidence="3" type="ORF">RDB_LOCUS33009</name>
</gene>